<protein>
    <recommendedName>
        <fullName evidence="1">peptidylprolyl isomerase</fullName>
        <ecNumber evidence="1">5.2.1.8</ecNumber>
    </recommendedName>
</protein>
<proteinExistence type="predicted"/>
<feature type="compositionally biased region" description="Acidic residues" evidence="4">
    <location>
        <begin position="1327"/>
        <end position="1341"/>
    </location>
</feature>
<evidence type="ECO:0000313" key="8">
    <source>
        <dbReference type="EMBL" id="KAF2480650.1"/>
    </source>
</evidence>
<sequence length="1341" mass="149807">MQTRYTGRYKKPPVIAVCSKQRHLSQLARTDIDETGQRKFKTLDLHTSEQPIHPGCMNATISDAGLVNLAVDGVIDIFAVDRTTTGNAKLAVGKSTIFRSRACWEPNTIQSDRGMAMFFSSLRVFASLVQNMRKENRAQDAVLHAFDLPTHEFSPALRTLHILIQGKTPTEVECSALSHTLFSALDSFVPTDVVGTDHSRVFEGSRLLWAFILDKAKILKLPKEEGAGLPYTAAFQTIDVRDHRTHEVVSQAVQTSKGLVEASLFKAFHEGGLLFETDLQPFLVESEIDTDIFRRILFGGGAVAELTVLSRKHLNANYRYPDAGNIHAAIDVTELADLNHLADLCGINKLAVYKLRQLVSAVAPCLTFDRNAHLAVYTGEQACADPGHSSMIFRPLHGEEVIDTAIVEQLISPILQSYEADGTAAFCALGGGEVRRMETPDELLMFCVDTSASMRNPTDFQEVNSDEDPIENVPVEPEFYSRAVLEDVQERLCGYESFDDMVAIVFQAPEPQKRPSAMKTLRLLKMILSAEIVKLSEILNAAREFGRHYHNLQYSPNHQTDLDELKTFWAGLTTHEQPICDLLIYRANSDSRDIAQQWTWSIEDAPPALNPAQQIPTLDASITEIPDHLRCPISRSLMLDAVTAADGHTYSKAAIQTWFGIRHSSPKTGLDLASTELTVNQDICDAATLWVDGDGIPAREGGESKRLRPSMDIEITFNSKVGSFIRHVPSTISAADLHRLVFRGLKARYSIFQLATEQHGTLSAISNTALSGLEITNGQHVSVRIAQDDPVPRSTGAVSSPRSDLVLIKVYGGIDHLLFAYWVKKDAASTIASVIWKYWRHELKDASHDIEAKAVWTGMEYNGDNLLSGIPRKTTERLSNLFNMYHCFGILGHEPVYKQDAASVLPLVLKVKIMGPKDELKRHNLSRLDVLKQMFEALANKILAYGFKTHVGLVTFNSTAQVLMGMSHVLENFRRATNDMTAKHDTSLWDALALCKDQLVEYGKKYPNAKKRIICISDGVDTKSSSNTSEDVCWQLHKAGVAVDSVSLGFESNQDLRALSIVLGSYHFHPHSLVNALTMCEMEPFLSLTERPAISVPRPIPASRFDFTSFFRAAKYWALGTEVTQEKVPPRRSHPNLCDDFVELSAIVKRRSERTTTSVSAQRSNFRTTRLLSELRQLASREHDTYDVYVSEKDMSFMKVVMSGPDDTPYEDGTFLLYIHADERYPIFAPKGRFVTKIMHPNVNVHGRICHSIFDRDWTSDISLGTILDTCYGLLMEPEQSDGVNTTTTLGYHHDQDDFAEAVREHVGHHASKSREEWRKEILGVDASDEDQVEDEEEDEE</sequence>
<feature type="domain" description="UBC core" evidence="5">
    <location>
        <begin position="1166"/>
        <end position="1312"/>
    </location>
</feature>
<evidence type="ECO:0000256" key="4">
    <source>
        <dbReference type="SAM" id="MobiDB-lite"/>
    </source>
</evidence>
<evidence type="ECO:0000256" key="3">
    <source>
        <dbReference type="ARBA" id="ARBA00023110"/>
    </source>
</evidence>
<feature type="compositionally biased region" description="Basic and acidic residues" evidence="4">
    <location>
        <begin position="1304"/>
        <end position="1323"/>
    </location>
</feature>
<evidence type="ECO:0000256" key="1">
    <source>
        <dbReference type="ARBA" id="ARBA00013194"/>
    </source>
</evidence>
<dbReference type="InterPro" id="IPR003613">
    <property type="entry name" value="Ubox_domain"/>
</dbReference>
<dbReference type="GeneID" id="54472942"/>
<accession>A0A6A6PKR5</accession>
<evidence type="ECO:0000259" key="5">
    <source>
        <dbReference type="PROSITE" id="PS50127"/>
    </source>
</evidence>
<evidence type="ECO:0000259" key="6">
    <source>
        <dbReference type="PROSITE" id="PS50234"/>
    </source>
</evidence>
<feature type="domain" description="U-box" evidence="7">
    <location>
        <begin position="624"/>
        <end position="680"/>
    </location>
</feature>
<dbReference type="PROSITE" id="PS51698">
    <property type="entry name" value="U_BOX"/>
    <property type="match status" value="1"/>
</dbReference>
<dbReference type="SUPFAM" id="SSF54495">
    <property type="entry name" value="UBC-like"/>
    <property type="match status" value="1"/>
</dbReference>
<keyword evidence="9" id="KW-1185">Reference proteome</keyword>
<dbReference type="InterPro" id="IPR002035">
    <property type="entry name" value="VWF_A"/>
</dbReference>
<dbReference type="PROSITE" id="PS50234">
    <property type="entry name" value="VWFA"/>
    <property type="match status" value="1"/>
</dbReference>
<dbReference type="SUPFAM" id="SSF53300">
    <property type="entry name" value="vWA-like"/>
    <property type="match status" value="1"/>
</dbReference>
<keyword evidence="2" id="KW-0833">Ubl conjugation pathway</keyword>
<dbReference type="Proteomes" id="UP000799767">
    <property type="component" value="Unassembled WGS sequence"/>
</dbReference>
<dbReference type="InterPro" id="IPR050113">
    <property type="entry name" value="Ub_conjugating_enzyme"/>
</dbReference>
<dbReference type="InterPro" id="IPR036465">
    <property type="entry name" value="vWFA_dom_sf"/>
</dbReference>
<dbReference type="InterPro" id="IPR013083">
    <property type="entry name" value="Znf_RING/FYVE/PHD"/>
</dbReference>
<dbReference type="CDD" id="cd16655">
    <property type="entry name" value="RING-Ubox_WDSUB1-like"/>
    <property type="match status" value="1"/>
</dbReference>
<feature type="region of interest" description="Disordered" evidence="4">
    <location>
        <begin position="1304"/>
        <end position="1341"/>
    </location>
</feature>
<evidence type="ECO:0000256" key="2">
    <source>
        <dbReference type="ARBA" id="ARBA00022786"/>
    </source>
</evidence>
<reference evidence="8" key="1">
    <citation type="journal article" date="2020" name="Stud. Mycol.">
        <title>101 Dothideomycetes genomes: a test case for predicting lifestyles and emergence of pathogens.</title>
        <authorList>
            <person name="Haridas S."/>
            <person name="Albert R."/>
            <person name="Binder M."/>
            <person name="Bloem J."/>
            <person name="Labutti K."/>
            <person name="Salamov A."/>
            <person name="Andreopoulos B."/>
            <person name="Baker S."/>
            <person name="Barry K."/>
            <person name="Bills G."/>
            <person name="Bluhm B."/>
            <person name="Cannon C."/>
            <person name="Castanera R."/>
            <person name="Culley D."/>
            <person name="Daum C."/>
            <person name="Ezra D."/>
            <person name="Gonzalez J."/>
            <person name="Henrissat B."/>
            <person name="Kuo A."/>
            <person name="Liang C."/>
            <person name="Lipzen A."/>
            <person name="Lutzoni F."/>
            <person name="Magnuson J."/>
            <person name="Mondo S."/>
            <person name="Nolan M."/>
            <person name="Ohm R."/>
            <person name="Pangilinan J."/>
            <person name="Park H.-J."/>
            <person name="Ramirez L."/>
            <person name="Alfaro M."/>
            <person name="Sun H."/>
            <person name="Tritt A."/>
            <person name="Yoshinaga Y."/>
            <person name="Zwiers L.-H."/>
            <person name="Turgeon B."/>
            <person name="Goodwin S."/>
            <person name="Spatafora J."/>
            <person name="Crous P."/>
            <person name="Grigoriev I."/>
        </authorList>
    </citation>
    <scope>NUCLEOTIDE SEQUENCE</scope>
    <source>
        <strain evidence="8">CBS 113389</strain>
    </source>
</reference>
<dbReference type="Gene3D" id="3.30.40.10">
    <property type="entry name" value="Zinc/RING finger domain, C3HC4 (zinc finger)"/>
    <property type="match status" value="1"/>
</dbReference>
<keyword evidence="3" id="KW-0697">Rotamase</keyword>
<keyword evidence="3" id="KW-0413">Isomerase</keyword>
<dbReference type="CDD" id="cd00198">
    <property type="entry name" value="vWFA"/>
    <property type="match status" value="1"/>
</dbReference>
<dbReference type="OrthoDB" id="10069349at2759"/>
<dbReference type="GO" id="GO:0016567">
    <property type="term" value="P:protein ubiquitination"/>
    <property type="evidence" value="ECO:0007669"/>
    <property type="project" value="InterPro"/>
</dbReference>
<dbReference type="EC" id="5.2.1.8" evidence="1"/>
<dbReference type="SMART" id="SM00212">
    <property type="entry name" value="UBCc"/>
    <property type="match status" value="1"/>
</dbReference>
<dbReference type="PANTHER" id="PTHR24067">
    <property type="entry name" value="UBIQUITIN-CONJUGATING ENZYME E2"/>
    <property type="match status" value="1"/>
</dbReference>
<gene>
    <name evidence="8" type="ORF">BDY17DRAFT_270096</name>
</gene>
<dbReference type="Pfam" id="PF00092">
    <property type="entry name" value="VWA"/>
    <property type="match status" value="1"/>
</dbReference>
<dbReference type="InterPro" id="IPR016135">
    <property type="entry name" value="UBQ-conjugating_enzyme/RWD"/>
</dbReference>
<evidence type="ECO:0000259" key="7">
    <source>
        <dbReference type="PROSITE" id="PS51698"/>
    </source>
</evidence>
<dbReference type="RefSeq" id="XP_033587220.1">
    <property type="nucleotide sequence ID" value="XM_033731940.1"/>
</dbReference>
<dbReference type="SMART" id="SM00504">
    <property type="entry name" value="Ubox"/>
    <property type="match status" value="1"/>
</dbReference>
<dbReference type="Gene3D" id="3.10.110.10">
    <property type="entry name" value="Ubiquitin Conjugating Enzyme"/>
    <property type="match status" value="1"/>
</dbReference>
<dbReference type="Gene3D" id="3.40.50.410">
    <property type="entry name" value="von Willebrand factor, type A domain"/>
    <property type="match status" value="1"/>
</dbReference>
<dbReference type="Pfam" id="PF00179">
    <property type="entry name" value="UQ_con"/>
    <property type="match status" value="1"/>
</dbReference>
<name>A0A6A6PKR5_9PEZI</name>
<dbReference type="GO" id="GO:0003755">
    <property type="term" value="F:peptidyl-prolyl cis-trans isomerase activity"/>
    <property type="evidence" value="ECO:0007669"/>
    <property type="project" value="UniProtKB-KW"/>
</dbReference>
<dbReference type="SUPFAM" id="SSF57850">
    <property type="entry name" value="RING/U-box"/>
    <property type="match status" value="1"/>
</dbReference>
<dbReference type="InterPro" id="IPR000608">
    <property type="entry name" value="UBC"/>
</dbReference>
<dbReference type="GO" id="GO:0004842">
    <property type="term" value="F:ubiquitin-protein transferase activity"/>
    <property type="evidence" value="ECO:0007669"/>
    <property type="project" value="InterPro"/>
</dbReference>
<dbReference type="PROSITE" id="PS50127">
    <property type="entry name" value="UBC_2"/>
    <property type="match status" value="1"/>
</dbReference>
<feature type="domain" description="VWFA" evidence="6">
    <location>
        <begin position="903"/>
        <end position="1060"/>
    </location>
</feature>
<dbReference type="Pfam" id="PF04564">
    <property type="entry name" value="U-box"/>
    <property type="match status" value="1"/>
</dbReference>
<dbReference type="EMBL" id="MU001639">
    <property type="protein sequence ID" value="KAF2480650.1"/>
    <property type="molecule type" value="Genomic_DNA"/>
</dbReference>
<organism evidence="8 9">
    <name type="scientific">Neohortaea acidophila</name>
    <dbReference type="NCBI Taxonomy" id="245834"/>
    <lineage>
        <taxon>Eukaryota</taxon>
        <taxon>Fungi</taxon>
        <taxon>Dikarya</taxon>
        <taxon>Ascomycota</taxon>
        <taxon>Pezizomycotina</taxon>
        <taxon>Dothideomycetes</taxon>
        <taxon>Dothideomycetidae</taxon>
        <taxon>Mycosphaerellales</taxon>
        <taxon>Teratosphaeriaceae</taxon>
        <taxon>Neohortaea</taxon>
    </lineage>
</organism>
<evidence type="ECO:0000313" key="9">
    <source>
        <dbReference type="Proteomes" id="UP000799767"/>
    </source>
</evidence>